<feature type="transmembrane region" description="Helical" evidence="4">
    <location>
        <begin position="393"/>
        <end position="410"/>
    </location>
</feature>
<evidence type="ECO:0000256" key="1">
    <source>
        <dbReference type="ARBA" id="ARBA00022614"/>
    </source>
</evidence>
<dbReference type="InterPro" id="IPR050328">
    <property type="entry name" value="Dev_Immune_Receptor"/>
</dbReference>
<dbReference type="Pfam" id="PF13855">
    <property type="entry name" value="LRR_8"/>
    <property type="match status" value="1"/>
</dbReference>
<dbReference type="SUPFAM" id="SSF52058">
    <property type="entry name" value="L domain-like"/>
    <property type="match status" value="1"/>
</dbReference>
<evidence type="ECO:0000313" key="6">
    <source>
        <dbReference type="RefSeq" id="XP_017780021.1"/>
    </source>
</evidence>
<keyword evidence="2" id="KW-0732">Signal</keyword>
<dbReference type="PANTHER" id="PTHR24373:SF275">
    <property type="entry name" value="TIR DOMAIN-CONTAINING PROTEIN"/>
    <property type="match status" value="1"/>
</dbReference>
<protein>
    <submittedName>
        <fullName evidence="6">Leucine-rich repeat-containing G-protein coupled receptor 4 isoform X3</fullName>
    </submittedName>
</protein>
<gene>
    <name evidence="6" type="primary">LOC108565210</name>
</gene>
<keyword evidence="1" id="KW-0433">Leucine-rich repeat</keyword>
<dbReference type="Pfam" id="PF00560">
    <property type="entry name" value="LRR_1"/>
    <property type="match status" value="1"/>
</dbReference>
<evidence type="ECO:0000256" key="4">
    <source>
        <dbReference type="SAM" id="Phobius"/>
    </source>
</evidence>
<evidence type="ECO:0000313" key="5">
    <source>
        <dbReference type="Proteomes" id="UP000695000"/>
    </source>
</evidence>
<keyword evidence="5" id="KW-1185">Reference proteome</keyword>
<organism evidence="5 6">
    <name type="scientific">Nicrophorus vespilloides</name>
    <name type="common">Boreal carrion beetle</name>
    <dbReference type="NCBI Taxonomy" id="110193"/>
    <lineage>
        <taxon>Eukaryota</taxon>
        <taxon>Metazoa</taxon>
        <taxon>Ecdysozoa</taxon>
        <taxon>Arthropoda</taxon>
        <taxon>Hexapoda</taxon>
        <taxon>Insecta</taxon>
        <taxon>Pterygota</taxon>
        <taxon>Neoptera</taxon>
        <taxon>Endopterygota</taxon>
        <taxon>Coleoptera</taxon>
        <taxon>Polyphaga</taxon>
        <taxon>Staphyliniformia</taxon>
        <taxon>Silphidae</taxon>
        <taxon>Nicrophorinae</taxon>
        <taxon>Nicrophorus</taxon>
    </lineage>
</organism>
<keyword evidence="3" id="KW-0677">Repeat</keyword>
<keyword evidence="4" id="KW-0812">Transmembrane</keyword>
<dbReference type="InterPro" id="IPR001611">
    <property type="entry name" value="Leu-rich_rpt"/>
</dbReference>
<dbReference type="Gene3D" id="3.80.10.10">
    <property type="entry name" value="Ribonuclease Inhibitor"/>
    <property type="match status" value="2"/>
</dbReference>
<dbReference type="PROSITE" id="PS51450">
    <property type="entry name" value="LRR"/>
    <property type="match status" value="2"/>
</dbReference>
<sequence length="444" mass="51067">MSAMAEVPTHFPPQTYSSSFFLNAIPEDDKVSRFNVKRKTLPSQDSTPILDCLIKTMLQCKWIFVTALLAFLLVDAVHGTTCSDLVDPMVRTFSDLSKYQGNKQAFDPMNTGSAGNYVQIDKVKSNLEKNDFISHQSDYIMRLYLGGKGIETMESQTFNQLHCLRYLNLEDNQLTELPGDVFNELEMMVHLNLSGNNLDNLPDELFGTMHRLKDLDLSHNKIRSLRRHLFENQTNLQHLNISHNQLNFLHLEDWKFLDSLAIVDLSFNVIHSIEFPTTFFFTDLTRMFLNDNQLKDLNVFSMRNKMPHLVLLRLDNNPFACDDLAYILRGLDDSKVNYDGRNKTMSNIGGIDCVDFTDAVLATLTPMAETNDKNDKIMEHVREMMTQINDLKIILFLFIIIFCIAMLFIFKQSSLTLGSCRTLLTRFQRTRSSDATIENLRLIP</sequence>
<name>A0ABM1MZM1_NICVS</name>
<keyword evidence="4" id="KW-0472">Membrane</keyword>
<dbReference type="GeneID" id="108565210"/>
<dbReference type="Proteomes" id="UP000695000">
    <property type="component" value="Unplaced"/>
</dbReference>
<proteinExistence type="predicted"/>
<dbReference type="InterPro" id="IPR032675">
    <property type="entry name" value="LRR_dom_sf"/>
</dbReference>
<evidence type="ECO:0000256" key="2">
    <source>
        <dbReference type="ARBA" id="ARBA00022729"/>
    </source>
</evidence>
<keyword evidence="6" id="KW-0675">Receptor</keyword>
<dbReference type="PANTHER" id="PTHR24373">
    <property type="entry name" value="SLIT RELATED LEUCINE-RICH REPEAT NEURONAL PROTEIN"/>
    <property type="match status" value="1"/>
</dbReference>
<accession>A0ABM1MZM1</accession>
<dbReference type="InterPro" id="IPR003591">
    <property type="entry name" value="Leu-rich_rpt_typical-subtyp"/>
</dbReference>
<evidence type="ECO:0000256" key="3">
    <source>
        <dbReference type="ARBA" id="ARBA00022737"/>
    </source>
</evidence>
<reference evidence="6" key="1">
    <citation type="submission" date="2025-08" db="UniProtKB">
        <authorList>
            <consortium name="RefSeq"/>
        </authorList>
    </citation>
    <scope>IDENTIFICATION</scope>
    <source>
        <tissue evidence="6">Whole Larva</tissue>
    </source>
</reference>
<keyword evidence="4" id="KW-1133">Transmembrane helix</keyword>
<dbReference type="SMART" id="SM00369">
    <property type="entry name" value="LRR_TYP"/>
    <property type="match status" value="5"/>
</dbReference>
<dbReference type="RefSeq" id="XP_017780021.1">
    <property type="nucleotide sequence ID" value="XM_017924532.1"/>
</dbReference>